<feature type="domain" description="Nudix hydrolase" evidence="17">
    <location>
        <begin position="17"/>
        <end position="159"/>
    </location>
</feature>
<evidence type="ECO:0000256" key="10">
    <source>
        <dbReference type="ARBA" id="ARBA00041450"/>
    </source>
</evidence>
<evidence type="ECO:0000259" key="17">
    <source>
        <dbReference type="PROSITE" id="PS51462"/>
    </source>
</evidence>
<evidence type="ECO:0000313" key="18">
    <source>
        <dbReference type="EMBL" id="RWS15652.1"/>
    </source>
</evidence>
<evidence type="ECO:0000256" key="2">
    <source>
        <dbReference type="ARBA" id="ARBA00004604"/>
    </source>
</evidence>
<reference evidence="18 19" key="1">
    <citation type="journal article" date="2018" name="Gigascience">
        <title>Genomes of trombidid mites reveal novel predicted allergens and laterally-transferred genes associated with secondary metabolism.</title>
        <authorList>
            <person name="Dong X."/>
            <person name="Chaisiri K."/>
            <person name="Xia D."/>
            <person name="Armstrong S.D."/>
            <person name="Fang Y."/>
            <person name="Donnelly M.J."/>
            <person name="Kadowaki T."/>
            <person name="McGarry J.W."/>
            <person name="Darby A.C."/>
            <person name="Makepeace B.L."/>
        </authorList>
    </citation>
    <scope>NUCLEOTIDE SEQUENCE [LARGE SCALE GENOMIC DNA]</scope>
    <source>
        <strain evidence="18">UoL-WK</strain>
    </source>
</reference>
<evidence type="ECO:0000256" key="3">
    <source>
        <dbReference type="ARBA" id="ARBA00004642"/>
    </source>
</evidence>
<dbReference type="OrthoDB" id="5950381at2759"/>
<proteinExistence type="inferred from homology"/>
<evidence type="ECO:0000256" key="4">
    <source>
        <dbReference type="ARBA" id="ARBA00022884"/>
    </source>
</evidence>
<keyword evidence="6" id="KW-0539">Nucleus</keyword>
<dbReference type="PROSITE" id="PS51462">
    <property type="entry name" value="NUDIX"/>
    <property type="match status" value="1"/>
</dbReference>
<comment type="catalytic activity">
    <reaction evidence="15">
        <text>IDP + H2O = IMP + phosphate + H(+)</text>
        <dbReference type="Rhea" id="RHEA:35207"/>
        <dbReference type="ChEBI" id="CHEBI:15377"/>
        <dbReference type="ChEBI" id="CHEBI:15378"/>
        <dbReference type="ChEBI" id="CHEBI:43474"/>
        <dbReference type="ChEBI" id="CHEBI:58053"/>
        <dbReference type="ChEBI" id="CHEBI:58280"/>
        <dbReference type="EC" id="3.6.1.64"/>
    </reaction>
    <physiologicalReaction direction="left-to-right" evidence="15">
        <dbReference type="Rhea" id="RHEA:35208"/>
    </physiologicalReaction>
</comment>
<evidence type="ECO:0000256" key="7">
    <source>
        <dbReference type="ARBA" id="ARBA00038173"/>
    </source>
</evidence>
<evidence type="ECO:0000256" key="12">
    <source>
        <dbReference type="ARBA" id="ARBA00042015"/>
    </source>
</evidence>
<sequence>MEEYIWITLPQAIEHSNIPQAAHCFLWFRDEGCSENADRAYVLMQMRSDGMIGFPGGYIDECIKTYDEILLGLNRELKEEIDYSQEAITIDDYICSHKRNSNNPLIVHFFAKKLTKEQFESIEKSHTRAMHFSIESLGLFRVPIALNATIRKEFLSNFLQNQFAGNSKRQFLYTLFKLNLINESAYNELSRESKISYE</sequence>
<evidence type="ECO:0000256" key="9">
    <source>
        <dbReference type="ARBA" id="ARBA00039871"/>
    </source>
</evidence>
<comment type="catalytic activity">
    <reaction evidence="14">
        <text>a 5'-end (N(7)-methyl 5'-triphosphoguanosine)-ribonucleoside in mRNA + H2O = N(7)-methyl-GDP + a 5'-end phospho-ribonucleoside in mRNA + 2 H(+)</text>
        <dbReference type="Rhea" id="RHEA:67484"/>
        <dbReference type="Rhea" id="RHEA-COMP:15692"/>
        <dbReference type="Rhea" id="RHEA-COMP:17167"/>
        <dbReference type="ChEBI" id="CHEBI:15377"/>
        <dbReference type="ChEBI" id="CHEBI:15378"/>
        <dbReference type="ChEBI" id="CHEBI:63714"/>
        <dbReference type="ChEBI" id="CHEBI:138282"/>
        <dbReference type="ChEBI" id="CHEBI:156461"/>
        <dbReference type="EC" id="3.6.1.62"/>
    </reaction>
    <physiologicalReaction direction="left-to-right" evidence="14">
        <dbReference type="Rhea" id="RHEA:67485"/>
    </physiologicalReaction>
</comment>
<evidence type="ECO:0000256" key="15">
    <source>
        <dbReference type="ARBA" id="ARBA00047875"/>
    </source>
</evidence>
<dbReference type="InterPro" id="IPR054754">
    <property type="entry name" value="NudT16"/>
</dbReference>
<dbReference type="Pfam" id="PF22327">
    <property type="entry name" value="Nudt16-like"/>
    <property type="match status" value="1"/>
</dbReference>
<gene>
    <name evidence="18" type="ORF">B4U79_06209</name>
</gene>
<evidence type="ECO:0000256" key="13">
    <source>
        <dbReference type="ARBA" id="ARBA00043162"/>
    </source>
</evidence>
<dbReference type="PANTHER" id="PTHR31699">
    <property type="entry name" value="NUDIX T16 FAMILY MEMBER"/>
    <property type="match status" value="1"/>
</dbReference>
<dbReference type="InterPro" id="IPR000086">
    <property type="entry name" value="NUDIX_hydrolase_dom"/>
</dbReference>
<dbReference type="PANTHER" id="PTHR31699:SF1">
    <property type="entry name" value="U8 SNORNA-DECAPPING ENZYME"/>
    <property type="match status" value="1"/>
</dbReference>
<dbReference type="GO" id="GO:0005654">
    <property type="term" value="C:nucleoplasm"/>
    <property type="evidence" value="ECO:0007669"/>
    <property type="project" value="UniProtKB-SubCell"/>
</dbReference>
<comment type="subcellular location">
    <subcellularLocation>
        <location evidence="2">Nucleus</location>
        <location evidence="2">Nucleolus</location>
    </subcellularLocation>
    <subcellularLocation>
        <location evidence="3">Nucleus</location>
        <location evidence="3">Nucleoplasm</location>
    </subcellularLocation>
</comment>
<evidence type="ECO:0000256" key="5">
    <source>
        <dbReference type="ARBA" id="ARBA00023080"/>
    </source>
</evidence>
<dbReference type="AlphaFoldDB" id="A0A443RK58"/>
<dbReference type="InterPro" id="IPR015797">
    <property type="entry name" value="NUDIX_hydrolase-like_dom_sf"/>
</dbReference>
<evidence type="ECO:0000256" key="6">
    <source>
        <dbReference type="ARBA" id="ARBA00023242"/>
    </source>
</evidence>
<dbReference type="GO" id="GO:0005730">
    <property type="term" value="C:nucleolus"/>
    <property type="evidence" value="ECO:0007669"/>
    <property type="project" value="UniProtKB-SubCell"/>
</dbReference>
<keyword evidence="5" id="KW-0546">Nucleotide metabolism</keyword>
<dbReference type="EMBL" id="NCKU01000395">
    <property type="protein sequence ID" value="RWS15652.1"/>
    <property type="molecule type" value="Genomic_DNA"/>
</dbReference>
<dbReference type="GO" id="GO:0016077">
    <property type="term" value="P:sno(s)RNA catabolic process"/>
    <property type="evidence" value="ECO:0007669"/>
    <property type="project" value="TreeGrafter"/>
</dbReference>
<dbReference type="GO" id="GO:1990174">
    <property type="term" value="F:phosphodiesterase decapping endonuclease activity"/>
    <property type="evidence" value="ECO:0007669"/>
    <property type="project" value="TreeGrafter"/>
</dbReference>
<dbReference type="GO" id="GO:0009117">
    <property type="term" value="P:nucleotide metabolic process"/>
    <property type="evidence" value="ECO:0007669"/>
    <property type="project" value="UniProtKB-KW"/>
</dbReference>
<name>A0A443RK58_9ACAR</name>
<dbReference type="GO" id="GO:0030515">
    <property type="term" value="F:snoRNA binding"/>
    <property type="evidence" value="ECO:0007669"/>
    <property type="project" value="TreeGrafter"/>
</dbReference>
<dbReference type="Gene3D" id="3.90.79.10">
    <property type="entry name" value="Nucleoside Triphosphate Pyrophosphohydrolase"/>
    <property type="match status" value="1"/>
</dbReference>
<comment type="catalytic activity">
    <reaction evidence="16">
        <text>dIDP + H2O = dIMP + phosphate + H(+)</text>
        <dbReference type="Rhea" id="RHEA:35211"/>
        <dbReference type="ChEBI" id="CHEBI:15377"/>
        <dbReference type="ChEBI" id="CHEBI:15378"/>
        <dbReference type="ChEBI" id="CHEBI:43474"/>
        <dbReference type="ChEBI" id="CHEBI:61194"/>
        <dbReference type="ChEBI" id="CHEBI:62286"/>
        <dbReference type="EC" id="3.6.1.64"/>
    </reaction>
    <physiologicalReaction direction="left-to-right" evidence="16">
        <dbReference type="Rhea" id="RHEA:35212"/>
    </physiologicalReaction>
</comment>
<dbReference type="GO" id="GO:0006402">
    <property type="term" value="P:mRNA catabolic process"/>
    <property type="evidence" value="ECO:0007669"/>
    <property type="project" value="TreeGrafter"/>
</dbReference>
<dbReference type="Proteomes" id="UP000285301">
    <property type="component" value="Unassembled WGS sequence"/>
</dbReference>
<evidence type="ECO:0000256" key="1">
    <source>
        <dbReference type="ARBA" id="ARBA00001941"/>
    </source>
</evidence>
<dbReference type="GO" id="GO:0140933">
    <property type="term" value="F:5'-(N(7)-methylguanosine 5'-triphospho)-[mRNA] hydrolase activity"/>
    <property type="evidence" value="ECO:0007669"/>
    <property type="project" value="UniProtKB-EC"/>
</dbReference>
<dbReference type="GO" id="GO:1990003">
    <property type="term" value="F:IDP phosphatase activity"/>
    <property type="evidence" value="ECO:0007669"/>
    <property type="project" value="UniProtKB-EC"/>
</dbReference>
<dbReference type="EC" id="3.6.1.64" evidence="8"/>
<dbReference type="STRING" id="1965070.A0A443RK58"/>
<comment type="similarity">
    <text evidence="7">Belongs to the Nudix hydrolase family. NUDT16 subfamily.</text>
</comment>
<accession>A0A443RK58</accession>
<dbReference type="SUPFAM" id="SSF55811">
    <property type="entry name" value="Nudix"/>
    <property type="match status" value="1"/>
</dbReference>
<organism evidence="18 19">
    <name type="scientific">Dinothrombium tinctorium</name>
    <dbReference type="NCBI Taxonomy" id="1965070"/>
    <lineage>
        <taxon>Eukaryota</taxon>
        <taxon>Metazoa</taxon>
        <taxon>Ecdysozoa</taxon>
        <taxon>Arthropoda</taxon>
        <taxon>Chelicerata</taxon>
        <taxon>Arachnida</taxon>
        <taxon>Acari</taxon>
        <taxon>Acariformes</taxon>
        <taxon>Trombidiformes</taxon>
        <taxon>Prostigmata</taxon>
        <taxon>Anystina</taxon>
        <taxon>Parasitengona</taxon>
        <taxon>Trombidioidea</taxon>
        <taxon>Trombidiidae</taxon>
        <taxon>Dinothrombium</taxon>
    </lineage>
</organism>
<evidence type="ECO:0000313" key="19">
    <source>
        <dbReference type="Proteomes" id="UP000285301"/>
    </source>
</evidence>
<evidence type="ECO:0000256" key="14">
    <source>
        <dbReference type="ARBA" id="ARBA00047661"/>
    </source>
</evidence>
<evidence type="ECO:0000256" key="11">
    <source>
        <dbReference type="ARBA" id="ARBA00041656"/>
    </source>
</evidence>
<keyword evidence="4" id="KW-0694">RNA-binding</keyword>
<keyword evidence="19" id="KW-1185">Reference proteome</keyword>
<evidence type="ECO:0000256" key="16">
    <source>
        <dbReference type="ARBA" id="ARBA00048945"/>
    </source>
</evidence>
<comment type="caution">
    <text evidence="18">The sequence shown here is derived from an EMBL/GenBank/DDBJ whole genome shotgun (WGS) entry which is preliminary data.</text>
</comment>
<protein>
    <recommendedName>
        <fullName evidence="9">U8 snoRNA-decapping enzyme</fullName>
        <ecNumber evidence="8">3.6.1.64</ecNumber>
    </recommendedName>
    <alternativeName>
        <fullName evidence="12">IDP phosphatase</fullName>
    </alternativeName>
    <alternativeName>
        <fullName evidence="10">Inosine diphosphate phosphatase</fullName>
    </alternativeName>
    <alternativeName>
        <fullName evidence="11">Nucleoside diphosphate-linked moiety X motif 16</fullName>
    </alternativeName>
    <alternativeName>
        <fullName evidence="13">m7GpppN-mRNA hydrolase</fullName>
    </alternativeName>
</protein>
<evidence type="ECO:0000256" key="8">
    <source>
        <dbReference type="ARBA" id="ARBA00038899"/>
    </source>
</evidence>
<comment type="cofactor">
    <cofactor evidence="1">
        <name>Co(2+)</name>
        <dbReference type="ChEBI" id="CHEBI:48828"/>
    </cofactor>
</comment>